<feature type="domain" description="Glutaredoxin" evidence="15">
    <location>
        <begin position="29"/>
        <end position="91"/>
    </location>
</feature>
<keyword evidence="11 14" id="KW-0560">Oxidoreductase</keyword>
<dbReference type="InterPro" id="IPR011767">
    <property type="entry name" value="GLR_AS"/>
</dbReference>
<evidence type="ECO:0000256" key="12">
    <source>
        <dbReference type="ARBA" id="ARBA00023157"/>
    </source>
</evidence>
<dbReference type="NCBIfam" id="TIGR02180">
    <property type="entry name" value="GRX_euk"/>
    <property type="match status" value="1"/>
</dbReference>
<keyword evidence="13 14" id="KW-0676">Redox-active center</keyword>
<comment type="function">
    <text evidence="2">Has a glutathione-disulfide oxidoreductase activity in the presence of NADPH and glutathione reductase. Reduces low molecular weight disulfides and proteins.</text>
</comment>
<keyword evidence="19" id="KW-1185">Reference proteome</keyword>
<dbReference type="EMBL" id="AP028910">
    <property type="protein sequence ID" value="BES90526.1"/>
    <property type="molecule type" value="Genomic_DNA"/>
</dbReference>
<dbReference type="PROSITE" id="PS00076">
    <property type="entry name" value="PYRIDINE_REDOX_1"/>
    <property type="match status" value="1"/>
</dbReference>
<dbReference type="InterPro" id="IPR011899">
    <property type="entry name" value="Glutaredoxin_euk/vir"/>
</dbReference>
<dbReference type="InterPro" id="IPR036188">
    <property type="entry name" value="FAD/NAD-bd_sf"/>
</dbReference>
<dbReference type="InterPro" id="IPR004099">
    <property type="entry name" value="Pyr_nucl-diS_OxRdtase_dimer"/>
</dbReference>
<gene>
    <name evidence="18" type="ORF">NTJ_03334</name>
</gene>
<keyword evidence="9" id="KW-0712">Selenocysteine</keyword>
<evidence type="ECO:0000256" key="2">
    <source>
        <dbReference type="ARBA" id="ARBA00002549"/>
    </source>
</evidence>
<dbReference type="InterPro" id="IPR046952">
    <property type="entry name" value="GSHR/TRXR-like"/>
</dbReference>
<feature type="domain" description="Pyridine nucleotide-disulphide oxidoreductase dimerisation" evidence="16">
    <location>
        <begin position="698"/>
        <end position="814"/>
    </location>
</feature>
<keyword evidence="5" id="KW-0813">Transport</keyword>
<evidence type="ECO:0000259" key="17">
    <source>
        <dbReference type="Pfam" id="PF07992"/>
    </source>
</evidence>
<evidence type="ECO:0000256" key="9">
    <source>
        <dbReference type="ARBA" id="ARBA00022933"/>
    </source>
</evidence>
<evidence type="ECO:0000256" key="3">
    <source>
        <dbReference type="ARBA" id="ARBA00007532"/>
    </source>
</evidence>
<evidence type="ECO:0000259" key="16">
    <source>
        <dbReference type="Pfam" id="PF02852"/>
    </source>
</evidence>
<dbReference type="InterPro" id="IPR006338">
    <property type="entry name" value="Thioredoxin/glutathione_Rdtase"/>
</dbReference>
<dbReference type="EC" id="1.8.1.9" evidence="4"/>
<dbReference type="PROSITE" id="PS51354">
    <property type="entry name" value="GLUTAREDOXIN_2"/>
    <property type="match status" value="3"/>
</dbReference>
<evidence type="ECO:0000256" key="8">
    <source>
        <dbReference type="ARBA" id="ARBA00022857"/>
    </source>
</evidence>
<dbReference type="InterPro" id="IPR012999">
    <property type="entry name" value="Pyr_OxRdtase_I_AS"/>
</dbReference>
<evidence type="ECO:0000256" key="10">
    <source>
        <dbReference type="ARBA" id="ARBA00022982"/>
    </source>
</evidence>
<dbReference type="InterPro" id="IPR023753">
    <property type="entry name" value="FAD/NAD-binding_dom"/>
</dbReference>
<dbReference type="SUPFAM" id="SSF51905">
    <property type="entry name" value="FAD/NAD(P)-binding domain"/>
    <property type="match status" value="1"/>
</dbReference>
<feature type="domain" description="FAD/NAD(P)-binding" evidence="17">
    <location>
        <begin position="338"/>
        <end position="675"/>
    </location>
</feature>
<dbReference type="SUPFAM" id="SSF52833">
    <property type="entry name" value="Thioredoxin-like"/>
    <property type="match status" value="3"/>
</dbReference>
<dbReference type="PROSITE" id="PS00195">
    <property type="entry name" value="GLUTAREDOXIN_1"/>
    <property type="match status" value="2"/>
</dbReference>
<evidence type="ECO:0000256" key="1">
    <source>
        <dbReference type="ARBA" id="ARBA00001974"/>
    </source>
</evidence>
<keyword evidence="7 14" id="KW-0274">FAD</keyword>
<dbReference type="Gene3D" id="3.50.50.60">
    <property type="entry name" value="FAD/NAD(P)-binding domain"/>
    <property type="match status" value="2"/>
</dbReference>
<accession>A0ABN7AI16</accession>
<dbReference type="Gene3D" id="3.40.30.10">
    <property type="entry name" value="Glutaredoxin"/>
    <property type="match status" value="3"/>
</dbReference>
<evidence type="ECO:0000256" key="6">
    <source>
        <dbReference type="ARBA" id="ARBA00022630"/>
    </source>
</evidence>
<evidence type="ECO:0000256" key="14">
    <source>
        <dbReference type="RuleBase" id="RU003691"/>
    </source>
</evidence>
<evidence type="ECO:0000256" key="11">
    <source>
        <dbReference type="ARBA" id="ARBA00023002"/>
    </source>
</evidence>
<keyword evidence="10" id="KW-0249">Electron transport</keyword>
<dbReference type="Gene3D" id="3.30.390.30">
    <property type="match status" value="1"/>
</dbReference>
<dbReference type="PANTHER" id="PTHR42737">
    <property type="entry name" value="GLUTATHIONE REDUCTASE"/>
    <property type="match status" value="1"/>
</dbReference>
<dbReference type="InterPro" id="IPR016156">
    <property type="entry name" value="FAD/NAD-linked_Rdtase_dimer_sf"/>
</dbReference>
<dbReference type="PRINTS" id="PR00411">
    <property type="entry name" value="PNDRDTASEI"/>
</dbReference>
<evidence type="ECO:0000313" key="19">
    <source>
        <dbReference type="Proteomes" id="UP001307889"/>
    </source>
</evidence>
<protein>
    <recommendedName>
        <fullName evidence="4">thioredoxin-disulfide reductase (NADPH)</fullName>
        <ecNumber evidence="4">1.8.1.9</ecNumber>
    </recommendedName>
</protein>
<reference evidence="18 19" key="1">
    <citation type="submission" date="2023-09" db="EMBL/GenBank/DDBJ databases">
        <title>Nesidiocoris tenuis whole genome shotgun sequence.</title>
        <authorList>
            <person name="Shibata T."/>
            <person name="Shimoda M."/>
            <person name="Kobayashi T."/>
            <person name="Uehara T."/>
        </authorList>
    </citation>
    <scope>NUCLEOTIDE SEQUENCE [LARGE SCALE GENOMIC DNA]</scope>
    <source>
        <strain evidence="18 19">Japan</strain>
    </source>
</reference>
<organism evidence="18 19">
    <name type="scientific">Nesidiocoris tenuis</name>
    <dbReference type="NCBI Taxonomy" id="355587"/>
    <lineage>
        <taxon>Eukaryota</taxon>
        <taxon>Metazoa</taxon>
        <taxon>Ecdysozoa</taxon>
        <taxon>Arthropoda</taxon>
        <taxon>Hexapoda</taxon>
        <taxon>Insecta</taxon>
        <taxon>Pterygota</taxon>
        <taxon>Neoptera</taxon>
        <taxon>Paraneoptera</taxon>
        <taxon>Hemiptera</taxon>
        <taxon>Heteroptera</taxon>
        <taxon>Panheteroptera</taxon>
        <taxon>Cimicomorpha</taxon>
        <taxon>Miridae</taxon>
        <taxon>Dicyphina</taxon>
        <taxon>Nesidiocoris</taxon>
    </lineage>
</organism>
<comment type="similarity">
    <text evidence="3 14">Belongs to the class-I pyridine nucleotide-disulfide oxidoreductase family.</text>
</comment>
<name>A0ABN7AI16_9HEMI</name>
<evidence type="ECO:0000259" key="15">
    <source>
        <dbReference type="Pfam" id="PF00462"/>
    </source>
</evidence>
<dbReference type="InterPro" id="IPR036249">
    <property type="entry name" value="Thioredoxin-like_sf"/>
</dbReference>
<keyword evidence="8" id="KW-0521">NADP</keyword>
<dbReference type="InterPro" id="IPR002109">
    <property type="entry name" value="Glutaredoxin"/>
</dbReference>
<keyword evidence="12" id="KW-1015">Disulfide bond</keyword>
<dbReference type="Proteomes" id="UP001307889">
    <property type="component" value="Chromosome 2"/>
</dbReference>
<evidence type="ECO:0000256" key="7">
    <source>
        <dbReference type="ARBA" id="ARBA00022827"/>
    </source>
</evidence>
<keyword evidence="6 14" id="KW-0285">Flavoprotein</keyword>
<dbReference type="NCBIfam" id="TIGR01438">
    <property type="entry name" value="TGR"/>
    <property type="match status" value="1"/>
</dbReference>
<proteinExistence type="inferred from homology"/>
<feature type="domain" description="Glutaredoxin" evidence="15">
    <location>
        <begin position="248"/>
        <end position="310"/>
    </location>
</feature>
<comment type="cofactor">
    <cofactor evidence="1">
        <name>FAD</name>
        <dbReference type="ChEBI" id="CHEBI:57692"/>
    </cofactor>
</comment>
<dbReference type="CDD" id="cd03419">
    <property type="entry name" value="GRX_GRXh_1_2_like"/>
    <property type="match status" value="2"/>
</dbReference>
<evidence type="ECO:0000256" key="13">
    <source>
        <dbReference type="ARBA" id="ARBA00023284"/>
    </source>
</evidence>
<dbReference type="PRINTS" id="PR00368">
    <property type="entry name" value="FADPNR"/>
</dbReference>
<dbReference type="Pfam" id="PF07992">
    <property type="entry name" value="Pyr_redox_2"/>
    <property type="match status" value="1"/>
</dbReference>
<sequence>MDKTTENCGDADPSSLQTNVQTFINSNHVAVFSKSWCPYCKKAKSLFEELGVKYAAWELDLDAQGDLVQTKLLELSGQKTVPNIYINQKHIGGFSDLNALQEAGALMPMLDNVPQKSMDGDSSPKKSYTLESIKEAASTEKILIVSKPDTPDLQKAKALLRSYEHDAAMLLLDDASFDQLKNDFSLEWGSTALPKIFFGNKIKNGLPELVDSMNTGELAEFLGKDSLLVPDQRSHDELIADFISNYPIAIFSKSWCPFCTKAKELLQSSGLDFQAIELDLREDGVALQAKLHEFSGQKTVPNIYINGKHVGGFDNLSGYSRIGLLKDLASGQNLDFDYDLVVIGGGSGGISAAKEAAAAKKKVALCDFVTPSPRGTIWGLGGTCVNVGCIPKKLMHRAALILQDIKDSIDFGWKLPGDILEISHSWPTLVENVQKYITSLNDQYVETLRESNVTYFNAKATFIDRFTVRLVGDDGMPQIIKARNFIVAVGGRPTPLDLPNANDLCISSDDLFQLKTAPGKTLVVGASYIALECAGFLRGLGYDVTVMVRSILLRGFDQEIADKIEKHMAAYGVRFLKKCVPSSIEKPSDGSEKILVKGTFNDGSLFEGEYDTVLTAVGRTALTSELNLDSVGIKTNPKNKKIMVNAADQTSIRNIFAIGDVIERPELTPVAIQAGKLLAKRLYGKEPVELNLMDYSSIPTTVFTPLEYGSVGLDEEKAIATHGKENIEVYHSTFRPLETALRTWGTEESAEGFAKLVCLKDNNDLRVIGLHILSPNAGEITQGFAFGVKLKLKKSEFDNLVGIHPTVAEVFTTMKVTKSSGEDSSTKGC</sequence>
<evidence type="ECO:0000313" key="18">
    <source>
        <dbReference type="EMBL" id="BES90526.1"/>
    </source>
</evidence>
<dbReference type="Pfam" id="PF02852">
    <property type="entry name" value="Pyr_redox_dim"/>
    <property type="match status" value="1"/>
</dbReference>
<evidence type="ECO:0000256" key="5">
    <source>
        <dbReference type="ARBA" id="ARBA00022448"/>
    </source>
</evidence>
<dbReference type="Pfam" id="PF00462">
    <property type="entry name" value="Glutaredoxin"/>
    <property type="match status" value="2"/>
</dbReference>
<evidence type="ECO:0000256" key="4">
    <source>
        <dbReference type="ARBA" id="ARBA00012610"/>
    </source>
</evidence>
<dbReference type="SUPFAM" id="SSF55424">
    <property type="entry name" value="FAD/NAD-linked reductases, dimerisation (C-terminal) domain"/>
    <property type="match status" value="1"/>
</dbReference>
<dbReference type="PANTHER" id="PTHR42737:SF8">
    <property type="entry name" value="THIOREDOXIN-DISULFIDE REDUCTASE"/>
    <property type="match status" value="1"/>
</dbReference>